<evidence type="ECO:0000313" key="1">
    <source>
        <dbReference type="EMBL" id="KAF3497369.1"/>
    </source>
</evidence>
<proteinExistence type="predicted"/>
<evidence type="ECO:0000313" key="2">
    <source>
        <dbReference type="Proteomes" id="UP000266723"/>
    </source>
</evidence>
<protein>
    <submittedName>
        <fullName evidence="1">Uncharacterized protein</fullName>
    </submittedName>
</protein>
<gene>
    <name evidence="1" type="ORF">DY000_02052919</name>
</gene>
<dbReference type="EMBL" id="QGKV02002055">
    <property type="protein sequence ID" value="KAF3497369.1"/>
    <property type="molecule type" value="Genomic_DNA"/>
</dbReference>
<reference evidence="1 2" key="1">
    <citation type="journal article" date="2020" name="BMC Genomics">
        <title>Intraspecific diversification of the crop wild relative Brassica cretica Lam. using demographic model selection.</title>
        <authorList>
            <person name="Kioukis A."/>
            <person name="Michalopoulou V.A."/>
            <person name="Briers L."/>
            <person name="Pirintsos S."/>
            <person name="Studholme D.J."/>
            <person name="Pavlidis P."/>
            <person name="Sarris P.F."/>
        </authorList>
    </citation>
    <scope>NUCLEOTIDE SEQUENCE [LARGE SCALE GENOMIC DNA]</scope>
    <source>
        <strain evidence="2">cv. PFS-1207/04</strain>
    </source>
</reference>
<sequence>MVFAPPLQGLVVQREIKFCLRQTEIRAEEYSSIDDHTRPSIDANHASFRGRLVTVKLLEDKLDENNFSQDLLKEDISQRFEDILETTHARIRMQQGYPSYLERSIRKEKRAASIDTTSTTSIDTCDRATIDSSTRTLIDTNPRADMVATLLLHRDENEDLHDPEGHLCIAADQNIDGQGAAILEPSAATEDAKVLRQRTLGY</sequence>
<accession>A0ABQ7AHX2</accession>
<keyword evidence="2" id="KW-1185">Reference proteome</keyword>
<organism evidence="1 2">
    <name type="scientific">Brassica cretica</name>
    <name type="common">Mustard</name>
    <dbReference type="NCBI Taxonomy" id="69181"/>
    <lineage>
        <taxon>Eukaryota</taxon>
        <taxon>Viridiplantae</taxon>
        <taxon>Streptophyta</taxon>
        <taxon>Embryophyta</taxon>
        <taxon>Tracheophyta</taxon>
        <taxon>Spermatophyta</taxon>
        <taxon>Magnoliopsida</taxon>
        <taxon>eudicotyledons</taxon>
        <taxon>Gunneridae</taxon>
        <taxon>Pentapetalae</taxon>
        <taxon>rosids</taxon>
        <taxon>malvids</taxon>
        <taxon>Brassicales</taxon>
        <taxon>Brassicaceae</taxon>
        <taxon>Brassiceae</taxon>
        <taxon>Brassica</taxon>
    </lineage>
</organism>
<comment type="caution">
    <text evidence="1">The sequence shown here is derived from an EMBL/GenBank/DDBJ whole genome shotgun (WGS) entry which is preliminary data.</text>
</comment>
<name>A0ABQ7AHX2_BRACR</name>
<dbReference type="Proteomes" id="UP000266723">
    <property type="component" value="Unassembled WGS sequence"/>
</dbReference>